<dbReference type="Proteomes" id="UP000286680">
    <property type="component" value="Unassembled WGS sequence"/>
</dbReference>
<organism evidence="1 2">
    <name type="scientific">Idiomarina aquatica</name>
    <dbReference type="NCBI Taxonomy" id="1327752"/>
    <lineage>
        <taxon>Bacteria</taxon>
        <taxon>Pseudomonadati</taxon>
        <taxon>Pseudomonadota</taxon>
        <taxon>Gammaproteobacteria</taxon>
        <taxon>Alteromonadales</taxon>
        <taxon>Idiomarinaceae</taxon>
        <taxon>Idiomarina</taxon>
    </lineage>
</organism>
<comment type="caution">
    <text evidence="1">The sequence shown here is derived from an EMBL/GenBank/DDBJ whole genome shotgun (WGS) entry which is preliminary data.</text>
</comment>
<gene>
    <name evidence="1" type="ORF">CWE23_03845</name>
</gene>
<sequence length="349" mass="40584">MVLKLSNLLLHIGTGKTGSTTLQTVLYTLFKKGDMDSIHYPVLNNKKHHNQLCTLVMPHERIRRDIRTKFRADDEVYRAFVNHLKSNFISEVNGHKNVLLSGEYFCGFSYEEVKEFKKIINQMGFNKVKVVVYFREVCSLYLSQIQQRIKGSSTFASPNSYKFNYRSIYERWYSEFSDVEVREFSPDALVDGDIVSDFLDVTNKFFGTDIVRPIELNKSNESLSTAAMLVIKKYRERFYPEDDNILFPDSNKLTSLLSQISSDKGLVCKPKLKDSVKSLIRFNNKSDIEWLNEKFGIDFSFGSDLNKPVENIKFENRVEDVLKLSDQDSEIQNQLLLEVANYFLNQNKR</sequence>
<reference evidence="2" key="1">
    <citation type="journal article" date="2018" name="Front. Microbiol.">
        <title>Genome-Based Analysis Reveals the Taxonomy and Diversity of the Family Idiomarinaceae.</title>
        <authorList>
            <person name="Liu Y."/>
            <person name="Lai Q."/>
            <person name="Shao Z."/>
        </authorList>
    </citation>
    <scope>NUCLEOTIDE SEQUENCE [LARGE SCALE GENOMIC DNA]</scope>
    <source>
        <strain evidence="2">SN-14</strain>
    </source>
</reference>
<evidence type="ECO:0008006" key="3">
    <source>
        <dbReference type="Google" id="ProtNLM"/>
    </source>
</evidence>
<keyword evidence="2" id="KW-1185">Reference proteome</keyword>
<dbReference type="SUPFAM" id="SSF52540">
    <property type="entry name" value="P-loop containing nucleoside triphosphate hydrolases"/>
    <property type="match status" value="1"/>
</dbReference>
<proteinExistence type="predicted"/>
<dbReference type="AlphaFoldDB" id="A0AA94EHF0"/>
<dbReference type="InterPro" id="IPR027417">
    <property type="entry name" value="P-loop_NTPase"/>
</dbReference>
<protein>
    <recommendedName>
        <fullName evidence="3">Sulfotransferase family protein</fullName>
    </recommendedName>
</protein>
<dbReference type="EMBL" id="PIPS01000001">
    <property type="protein sequence ID" value="RUO45163.1"/>
    <property type="molecule type" value="Genomic_DNA"/>
</dbReference>
<evidence type="ECO:0000313" key="2">
    <source>
        <dbReference type="Proteomes" id="UP000286680"/>
    </source>
</evidence>
<name>A0AA94EHF0_9GAMM</name>
<evidence type="ECO:0000313" key="1">
    <source>
        <dbReference type="EMBL" id="RUO45163.1"/>
    </source>
</evidence>
<accession>A0AA94EHF0</accession>